<reference evidence="3" key="1">
    <citation type="submission" date="2022-06" db="EMBL/GenBank/DDBJ databases">
        <title>Genome public.</title>
        <authorList>
            <person name="Sun Q."/>
        </authorList>
    </citation>
    <scope>NUCLEOTIDE SEQUENCE</scope>
    <source>
        <strain evidence="3">CWNU-1</strain>
    </source>
</reference>
<evidence type="ECO:0000256" key="2">
    <source>
        <dbReference type="SAM" id="SignalP"/>
    </source>
</evidence>
<dbReference type="EMBL" id="JAMQAW010000011">
    <property type="protein sequence ID" value="MCM2389651.1"/>
    <property type="molecule type" value="Genomic_DNA"/>
</dbReference>
<proteinExistence type="predicted"/>
<organism evidence="3 4">
    <name type="scientific">Streptomyces albipurpureus</name>
    <dbReference type="NCBI Taxonomy" id="2897419"/>
    <lineage>
        <taxon>Bacteria</taxon>
        <taxon>Bacillati</taxon>
        <taxon>Actinomycetota</taxon>
        <taxon>Actinomycetes</taxon>
        <taxon>Kitasatosporales</taxon>
        <taxon>Streptomycetaceae</taxon>
        <taxon>Streptomyces</taxon>
    </lineage>
</organism>
<sequence length="518" mass="55596">MLISVSRTPASCVLGGVLLLSLSLSLVALTPAHAESAWTPVDIENPQFALPAVPPAASNTNTPTGWYQSTPNPFRLQMFSPTLARHPQNLQAVSLNNNGAGKLRQRLWNVNVGSKVRVRFSDSASTLAACTPGEVAAGQKYRLTAYKETAYEANGEPAKVGNTQEIARTVHATQDYTTLGYPKTGTTTPGNGAWSDAPKVFEFTAAEDNPLIVFESLEENAPADASCGPLVTDVSAEEQAVAINHDVEQNEMPFSAFNGVDETSMATASNTCKSAPTACRFTADPRYTYQYYLANRILGEAYLNCTRNQIVDRRKVTWTEEGFDSISQELGRVKNAHSVDQSAANTGADDVNTQTTPASLGGNPNMLQQAAAGFQRNEGNPNLVNTTNPFAGSRTTTKEVDLAVQPGEASWIEVQGSRERVEGLFRSTATNTAVTIEASFDLPSGKVPDRLYERTGPLTQDEKKHCLTERPLKVTPDNGGTRSLMRGGDEAGDSLVHTPVAPFSRETRLTPITAAAKP</sequence>
<name>A0ABT0UQX0_9ACTN</name>
<evidence type="ECO:0008006" key="5">
    <source>
        <dbReference type="Google" id="ProtNLM"/>
    </source>
</evidence>
<feature type="signal peptide" evidence="2">
    <location>
        <begin position="1"/>
        <end position="34"/>
    </location>
</feature>
<feature type="chain" id="PRO_5046270144" description="Secreted protein" evidence="2">
    <location>
        <begin position="35"/>
        <end position="518"/>
    </location>
</feature>
<evidence type="ECO:0000313" key="4">
    <source>
        <dbReference type="Proteomes" id="UP001431429"/>
    </source>
</evidence>
<feature type="region of interest" description="Disordered" evidence="1">
    <location>
        <begin position="471"/>
        <end position="496"/>
    </location>
</feature>
<dbReference type="Proteomes" id="UP001431429">
    <property type="component" value="Unassembled WGS sequence"/>
</dbReference>
<protein>
    <recommendedName>
        <fullName evidence="5">Secreted protein</fullName>
    </recommendedName>
</protein>
<gene>
    <name evidence="3" type="ORF">NBG84_15355</name>
</gene>
<accession>A0ABT0UQX0</accession>
<comment type="caution">
    <text evidence="3">The sequence shown here is derived from an EMBL/GenBank/DDBJ whole genome shotgun (WGS) entry which is preliminary data.</text>
</comment>
<evidence type="ECO:0000313" key="3">
    <source>
        <dbReference type="EMBL" id="MCM2389651.1"/>
    </source>
</evidence>
<keyword evidence="4" id="KW-1185">Reference proteome</keyword>
<dbReference type="RefSeq" id="WP_250919989.1">
    <property type="nucleotide sequence ID" value="NZ_JAMQAW010000011.1"/>
</dbReference>
<evidence type="ECO:0000256" key="1">
    <source>
        <dbReference type="SAM" id="MobiDB-lite"/>
    </source>
</evidence>
<keyword evidence="2" id="KW-0732">Signal</keyword>